<evidence type="ECO:0000313" key="1">
    <source>
        <dbReference type="EMBL" id="SEP15583.1"/>
    </source>
</evidence>
<proteinExistence type="predicted"/>
<dbReference type="AlphaFoldDB" id="A0A1H8VJS6"/>
<accession>A0A1H8VJS6</accession>
<gene>
    <name evidence="1" type="ORF">SAMN05216333_1614</name>
</gene>
<reference evidence="2" key="1">
    <citation type="submission" date="2016-10" db="EMBL/GenBank/DDBJ databases">
        <authorList>
            <person name="Varghese N."/>
            <person name="Submissions S."/>
        </authorList>
    </citation>
    <scope>NUCLEOTIDE SEQUENCE [LARGE SCALE GENOMIC DNA]</scope>
    <source>
        <strain evidence="2">Nm76</strain>
    </source>
</reference>
<dbReference type="RefSeq" id="WP_090322868.1">
    <property type="nucleotide sequence ID" value="NZ_FNOE01000062.1"/>
</dbReference>
<keyword evidence="2" id="KW-1185">Reference proteome</keyword>
<name>A0A1H8VJS6_9PROT</name>
<evidence type="ECO:0000313" key="2">
    <source>
        <dbReference type="Proteomes" id="UP000198814"/>
    </source>
</evidence>
<dbReference type="EMBL" id="FODO01000061">
    <property type="protein sequence ID" value="SEP15583.1"/>
    <property type="molecule type" value="Genomic_DNA"/>
</dbReference>
<dbReference type="Proteomes" id="UP000198814">
    <property type="component" value="Unassembled WGS sequence"/>
</dbReference>
<sequence length="447" mass="50484">MSKSIFKKYWKLSDLISIMICLLPLTVSANAVVDIESQLRQKLQNHPSIVNIPNKYALSFPTLNYFSNKISFQPNEQKFPTNIRTQSFIFENCTTSVQEHTKDIRVAKKFSLDATVTDAITTRTEFSVGLKFDSDKVPVKMDANLAKSFEFSVSHTDTTRVEKEIEESMHEVRKVKPGMALMINSSVVENISRFNFSAPVIVTGTVKVNYYEKRSTRRSDLERLAGKPKDITVHLEQEFKLEDLLAEADRKFVAAGYIDSVYSDEVRMKYVEKKIKNNREICPATLMSTKVEATTITDDIQAEKEEFVVVDFNGREIALSETKLEEGISYKSIDKTIDAQIENHFKEYDKLIVAIPKTDISVNSSNDISDFGDITAMGPIIRQFFARGEHTCQSRSSIGHKCEVRGSGFFDCNEAEYDLRNKSCCSSTPKGGSSIGFRITKCSTLTP</sequence>
<protein>
    <submittedName>
        <fullName evidence="1">Uncharacterized protein</fullName>
    </submittedName>
</protein>
<organism evidence="1 2">
    <name type="scientific">Nitrosomonas oligotropha</name>
    <dbReference type="NCBI Taxonomy" id="42354"/>
    <lineage>
        <taxon>Bacteria</taxon>
        <taxon>Pseudomonadati</taxon>
        <taxon>Pseudomonadota</taxon>
        <taxon>Betaproteobacteria</taxon>
        <taxon>Nitrosomonadales</taxon>
        <taxon>Nitrosomonadaceae</taxon>
        <taxon>Nitrosomonas</taxon>
    </lineage>
</organism>